<dbReference type="InterPro" id="IPR042112">
    <property type="entry name" value="P_AcTrfase_dom2"/>
</dbReference>
<comment type="similarity">
    <text evidence="3">Belongs to the phosphate acetyltransferase and butyryltransferase family.</text>
</comment>
<comment type="caution">
    <text evidence="10">The sequence shown here is derived from an EMBL/GenBank/DDBJ whole genome shotgun (WGS) entry which is preliminary data.</text>
</comment>
<sequence length="340" mass="36069">MSLLEKIVERARNTGKRLVFPEGQDPRVVAAAQRVVEESIASVVVLGTEEELSESCQRAGITAPCFDMLDHRASADLDSYTRIIAKMREKKDVGKDPQKLLEFYRELMQDRLYFGNMMTLQGVADGLVAGSIASTADMLRASFRIIGTAPGINTGSSCFIMDLATPAPSGDEVLVFADCGVNPDPDAEALKDIALATARTYASLRNDTPRVAFLSFSTAGSAKHPLLEKISRAAELTKEAVRTAGLSIHVDGEVQADAALVPEIAAKKCPESPLGGAANILIFPDLNSGNIAYKLIQRLAGAGAYGPILQGLSKPVNDLSRGCSADDIFGVAAITVCQAL</sequence>
<comment type="catalytic activity">
    <reaction evidence="1">
        <text>acetyl-CoA + phosphate = acetyl phosphate + CoA</text>
        <dbReference type="Rhea" id="RHEA:19521"/>
        <dbReference type="ChEBI" id="CHEBI:22191"/>
        <dbReference type="ChEBI" id="CHEBI:43474"/>
        <dbReference type="ChEBI" id="CHEBI:57287"/>
        <dbReference type="ChEBI" id="CHEBI:57288"/>
        <dbReference type="EC" id="2.3.1.8"/>
    </reaction>
</comment>
<dbReference type="STRING" id="1313304.CALK_2456"/>
<dbReference type="OrthoDB" id="9805787at2"/>
<evidence type="ECO:0000256" key="1">
    <source>
        <dbReference type="ARBA" id="ARBA00000705"/>
    </source>
</evidence>
<keyword evidence="7" id="KW-0012">Acyltransferase</keyword>
<evidence type="ECO:0000259" key="9">
    <source>
        <dbReference type="Pfam" id="PF01515"/>
    </source>
</evidence>
<dbReference type="PANTHER" id="PTHR43356">
    <property type="entry name" value="PHOSPHATE ACETYLTRANSFERASE"/>
    <property type="match status" value="1"/>
</dbReference>
<keyword evidence="6 10" id="KW-0808">Transferase</keyword>
<dbReference type="InterPro" id="IPR012147">
    <property type="entry name" value="P_Ac_Bu_trans"/>
</dbReference>
<reference evidence="10 11" key="1">
    <citation type="journal article" date="2013" name="Environ. Microbiol.">
        <title>Genome analysis of Chitinivibrio alkaliphilus gen. nov., sp. nov., a novel extremely haloalkaliphilic anaerobic chitinolytic bacterium from the candidate phylum Termite Group 3.</title>
        <authorList>
            <person name="Sorokin D.Y."/>
            <person name="Gumerov V.M."/>
            <person name="Rakitin A.L."/>
            <person name="Beletsky A.V."/>
            <person name="Damste J.S."/>
            <person name="Muyzer G."/>
            <person name="Mardanov A.V."/>
            <person name="Ravin N.V."/>
        </authorList>
    </citation>
    <scope>NUCLEOTIDE SEQUENCE [LARGE SCALE GENOMIC DNA]</scope>
    <source>
        <strain evidence="10 11">ACht1</strain>
    </source>
</reference>
<dbReference type="InterPro" id="IPR050500">
    <property type="entry name" value="Phos_Acetyltrans/Butyryltrans"/>
</dbReference>
<dbReference type="InterPro" id="IPR042113">
    <property type="entry name" value="P_AcTrfase_dom1"/>
</dbReference>
<dbReference type="PATRIC" id="fig|1313304.3.peg.2332"/>
<proteinExistence type="inferred from homology"/>
<evidence type="ECO:0000256" key="3">
    <source>
        <dbReference type="ARBA" id="ARBA00005656"/>
    </source>
</evidence>
<protein>
    <recommendedName>
        <fullName evidence="5">Phosphate acetyltransferase</fullName>
        <ecNumber evidence="4">2.3.1.8</ecNumber>
    </recommendedName>
    <alternativeName>
        <fullName evidence="8">Phosphotransacetylase</fullName>
    </alternativeName>
</protein>
<evidence type="ECO:0000313" key="10">
    <source>
        <dbReference type="EMBL" id="ERP30713.1"/>
    </source>
</evidence>
<evidence type="ECO:0000256" key="4">
    <source>
        <dbReference type="ARBA" id="ARBA00012707"/>
    </source>
</evidence>
<dbReference type="PIRSF" id="PIRSF000428">
    <property type="entry name" value="P_Ac_trans"/>
    <property type="match status" value="1"/>
</dbReference>
<evidence type="ECO:0000256" key="6">
    <source>
        <dbReference type="ARBA" id="ARBA00022679"/>
    </source>
</evidence>
<dbReference type="eggNOG" id="COG0280">
    <property type="taxonomic scope" value="Bacteria"/>
</dbReference>
<dbReference type="Pfam" id="PF01515">
    <property type="entry name" value="PTA_PTB"/>
    <property type="match status" value="1"/>
</dbReference>
<name>U7D431_9BACT</name>
<evidence type="ECO:0000256" key="2">
    <source>
        <dbReference type="ARBA" id="ARBA00004989"/>
    </source>
</evidence>
<dbReference type="NCBIfam" id="NF007233">
    <property type="entry name" value="PRK09653.1"/>
    <property type="match status" value="1"/>
</dbReference>
<dbReference type="EMBL" id="ASJR01000038">
    <property type="protein sequence ID" value="ERP30713.1"/>
    <property type="molecule type" value="Genomic_DNA"/>
</dbReference>
<dbReference type="SUPFAM" id="SSF53659">
    <property type="entry name" value="Isocitrate/Isopropylmalate dehydrogenase-like"/>
    <property type="match status" value="1"/>
</dbReference>
<keyword evidence="11" id="KW-1185">Reference proteome</keyword>
<dbReference type="AlphaFoldDB" id="U7D431"/>
<evidence type="ECO:0000256" key="8">
    <source>
        <dbReference type="ARBA" id="ARBA00031108"/>
    </source>
</evidence>
<dbReference type="Proteomes" id="UP000017148">
    <property type="component" value="Unassembled WGS sequence"/>
</dbReference>
<dbReference type="NCBIfam" id="TIGR00651">
    <property type="entry name" value="pta"/>
    <property type="match status" value="1"/>
</dbReference>
<dbReference type="Gene3D" id="3.40.50.10750">
    <property type="entry name" value="Isocitrate/Isopropylmalate dehydrogenase-like"/>
    <property type="match status" value="1"/>
</dbReference>
<accession>U7D431</accession>
<dbReference type="EC" id="2.3.1.8" evidence="4"/>
<feature type="domain" description="Phosphate acetyl/butaryl transferase" evidence="9">
    <location>
        <begin position="3"/>
        <end position="336"/>
    </location>
</feature>
<dbReference type="PANTHER" id="PTHR43356:SF3">
    <property type="entry name" value="PHOSPHATE ACETYLTRANSFERASE"/>
    <property type="match status" value="1"/>
</dbReference>
<organism evidence="10 11">
    <name type="scientific">Chitinivibrio alkaliphilus ACht1</name>
    <dbReference type="NCBI Taxonomy" id="1313304"/>
    <lineage>
        <taxon>Bacteria</taxon>
        <taxon>Pseudomonadati</taxon>
        <taxon>Fibrobacterota</taxon>
        <taxon>Chitinivibrionia</taxon>
        <taxon>Chitinivibrionales</taxon>
        <taxon>Chitinivibrionaceae</taxon>
        <taxon>Chitinivibrio</taxon>
    </lineage>
</organism>
<evidence type="ECO:0000256" key="5">
    <source>
        <dbReference type="ARBA" id="ARBA00021528"/>
    </source>
</evidence>
<dbReference type="GO" id="GO:0008959">
    <property type="term" value="F:phosphate acetyltransferase activity"/>
    <property type="evidence" value="ECO:0007669"/>
    <property type="project" value="UniProtKB-EC"/>
</dbReference>
<dbReference type="InterPro" id="IPR004614">
    <property type="entry name" value="P_AcTrfase"/>
</dbReference>
<gene>
    <name evidence="10" type="ORF">CALK_2456</name>
</gene>
<evidence type="ECO:0000256" key="7">
    <source>
        <dbReference type="ARBA" id="ARBA00023315"/>
    </source>
</evidence>
<evidence type="ECO:0000313" key="11">
    <source>
        <dbReference type="Proteomes" id="UP000017148"/>
    </source>
</evidence>
<comment type="pathway">
    <text evidence="2">Metabolic intermediate biosynthesis; acetyl-CoA biosynthesis; acetyl-CoA from acetate: step 2/2.</text>
</comment>
<dbReference type="Gene3D" id="3.40.50.10950">
    <property type="match status" value="1"/>
</dbReference>
<dbReference type="RefSeq" id="WP_022637793.1">
    <property type="nucleotide sequence ID" value="NZ_ASJR01000038.1"/>
</dbReference>
<dbReference type="InterPro" id="IPR002505">
    <property type="entry name" value="PTA_PTB"/>
</dbReference>